<feature type="compositionally biased region" description="Low complexity" evidence="1">
    <location>
        <begin position="202"/>
        <end position="217"/>
    </location>
</feature>
<sequence>MGFLDRLLGREPRDQIPGMYQGGGAPRQQYPPAQTPAYGTAPASGSAASTGRSEDEVAIERYRYLLRTAPPDRVEEAHAEAFAQLTPEQRSQVLAQLSETVPPGERATSDDPRDLARMATRAEMRNPGTLERNFGQSRGPGFGSMLGASMLGTIGGMVIGSAVADMMFGSSFGDPSQDFAGGEEGGEAGGAEEAGAEGGDPGAEAGDAGAEPVEAAGAEGGDAGGDAGGGFFGDMFGGGDFGGGDFGGGDFGGEF</sequence>
<evidence type="ECO:0008006" key="4">
    <source>
        <dbReference type="Google" id="ProtNLM"/>
    </source>
</evidence>
<protein>
    <recommendedName>
        <fullName evidence="4">DUF2076 domain-containing protein</fullName>
    </recommendedName>
</protein>
<evidence type="ECO:0000256" key="1">
    <source>
        <dbReference type="SAM" id="MobiDB-lite"/>
    </source>
</evidence>
<feature type="region of interest" description="Disordered" evidence="1">
    <location>
        <begin position="1"/>
        <end position="54"/>
    </location>
</feature>
<dbReference type="AlphaFoldDB" id="A0A9X2JW34"/>
<dbReference type="EMBL" id="JAMTCS010000007">
    <property type="protein sequence ID" value="MCP2265127.1"/>
    <property type="molecule type" value="Genomic_DNA"/>
</dbReference>
<dbReference type="Proteomes" id="UP001139493">
    <property type="component" value="Unassembled WGS sequence"/>
</dbReference>
<evidence type="ECO:0000313" key="2">
    <source>
        <dbReference type="EMBL" id="MCP2265127.1"/>
    </source>
</evidence>
<accession>A0A9X2JW34</accession>
<feature type="compositionally biased region" description="Low complexity" evidence="1">
    <location>
        <begin position="36"/>
        <end position="51"/>
    </location>
</feature>
<organism evidence="2 3">
    <name type="scientific">Promicromonospora thailandica</name>
    <dbReference type="NCBI Taxonomy" id="765201"/>
    <lineage>
        <taxon>Bacteria</taxon>
        <taxon>Bacillati</taxon>
        <taxon>Actinomycetota</taxon>
        <taxon>Actinomycetes</taxon>
        <taxon>Micrococcales</taxon>
        <taxon>Promicromonosporaceae</taxon>
        <taxon>Promicromonospora</taxon>
    </lineage>
</organism>
<reference evidence="2" key="1">
    <citation type="submission" date="2022-06" db="EMBL/GenBank/DDBJ databases">
        <title>Genomic Encyclopedia of Archaeal and Bacterial Type Strains, Phase II (KMG-II): from individual species to whole genera.</title>
        <authorList>
            <person name="Goeker M."/>
        </authorList>
    </citation>
    <scope>NUCLEOTIDE SEQUENCE</scope>
    <source>
        <strain evidence="2">DSM 26652</strain>
    </source>
</reference>
<feature type="compositionally biased region" description="Gly residues" evidence="1">
    <location>
        <begin position="218"/>
        <end position="229"/>
    </location>
</feature>
<name>A0A9X2JW34_9MICO</name>
<dbReference type="RefSeq" id="WP_253836092.1">
    <property type="nucleotide sequence ID" value="NZ_JAMTCS010000007.1"/>
</dbReference>
<proteinExistence type="predicted"/>
<comment type="caution">
    <text evidence="2">The sequence shown here is derived from an EMBL/GenBank/DDBJ whole genome shotgun (WGS) entry which is preliminary data.</text>
</comment>
<evidence type="ECO:0000313" key="3">
    <source>
        <dbReference type="Proteomes" id="UP001139493"/>
    </source>
</evidence>
<feature type="region of interest" description="Disordered" evidence="1">
    <location>
        <begin position="174"/>
        <end position="229"/>
    </location>
</feature>
<keyword evidence="3" id="KW-1185">Reference proteome</keyword>
<gene>
    <name evidence="2" type="ORF">APR03_002475</name>
</gene>